<dbReference type="NCBIfam" id="TIGR00119">
    <property type="entry name" value="acolac_sm"/>
    <property type="match status" value="1"/>
</dbReference>
<dbReference type="InterPro" id="IPR054480">
    <property type="entry name" value="AHAS_small-like_ACT"/>
</dbReference>
<dbReference type="InterPro" id="IPR004789">
    <property type="entry name" value="Acetalactate_synth_ssu"/>
</dbReference>
<dbReference type="PANTHER" id="PTHR30239:SF0">
    <property type="entry name" value="ACETOLACTATE SYNTHASE SMALL SUBUNIT 1, CHLOROPLASTIC"/>
    <property type="match status" value="1"/>
</dbReference>
<evidence type="ECO:0000256" key="8">
    <source>
        <dbReference type="RuleBase" id="RU368092"/>
    </source>
</evidence>
<dbReference type="STRING" id="1196324.A374_11545"/>
<dbReference type="RefSeq" id="WP_007202393.1">
    <property type="nucleotide sequence ID" value="NZ_AKKV01000026.1"/>
</dbReference>
<dbReference type="FunFam" id="3.30.70.1150:FF:000001">
    <property type="entry name" value="Acetolactate synthase small subunit"/>
    <property type="match status" value="1"/>
</dbReference>
<dbReference type="InterPro" id="IPR027271">
    <property type="entry name" value="Acetolactate_synth/TF_NikR_C"/>
</dbReference>
<dbReference type="EMBL" id="AKKV01000026">
    <property type="protein sequence ID" value="EIT85375.1"/>
    <property type="molecule type" value="Genomic_DNA"/>
</dbReference>
<dbReference type="EC" id="2.2.1.6" evidence="8"/>
<organism evidence="10 11">
    <name type="scientific">Fictibacillus macauensis ZFHKF-1</name>
    <dbReference type="NCBI Taxonomy" id="1196324"/>
    <lineage>
        <taxon>Bacteria</taxon>
        <taxon>Bacillati</taxon>
        <taxon>Bacillota</taxon>
        <taxon>Bacilli</taxon>
        <taxon>Bacillales</taxon>
        <taxon>Fictibacillaceae</taxon>
        <taxon>Fictibacillus</taxon>
    </lineage>
</organism>
<comment type="similarity">
    <text evidence="3 8">Belongs to the acetolactate synthase small subunit family.</text>
</comment>
<evidence type="ECO:0000256" key="2">
    <source>
        <dbReference type="ARBA" id="ARBA00005025"/>
    </source>
</evidence>
<dbReference type="AlphaFoldDB" id="I8UEP0"/>
<comment type="subunit">
    <text evidence="4 8">Dimer of large and small chains.</text>
</comment>
<evidence type="ECO:0000256" key="1">
    <source>
        <dbReference type="ARBA" id="ARBA00004974"/>
    </source>
</evidence>
<dbReference type="InterPro" id="IPR039557">
    <property type="entry name" value="AHAS_ACT"/>
</dbReference>
<dbReference type="GO" id="GO:0003984">
    <property type="term" value="F:acetolactate synthase activity"/>
    <property type="evidence" value="ECO:0007669"/>
    <property type="project" value="UniProtKB-UniRule"/>
</dbReference>
<dbReference type="Proteomes" id="UP000004080">
    <property type="component" value="Unassembled WGS sequence"/>
</dbReference>
<comment type="catalytic activity">
    <reaction evidence="7 8">
        <text>2 pyruvate + H(+) = (2S)-2-acetolactate + CO2</text>
        <dbReference type="Rhea" id="RHEA:25249"/>
        <dbReference type="ChEBI" id="CHEBI:15361"/>
        <dbReference type="ChEBI" id="CHEBI:15378"/>
        <dbReference type="ChEBI" id="CHEBI:16526"/>
        <dbReference type="ChEBI" id="CHEBI:58476"/>
        <dbReference type="EC" id="2.2.1.6"/>
    </reaction>
</comment>
<dbReference type="CDD" id="cd04878">
    <property type="entry name" value="ACT_AHAS"/>
    <property type="match status" value="1"/>
</dbReference>
<keyword evidence="11" id="KW-1185">Reference proteome</keyword>
<dbReference type="Gene3D" id="3.30.70.260">
    <property type="match status" value="1"/>
</dbReference>
<evidence type="ECO:0000313" key="11">
    <source>
        <dbReference type="Proteomes" id="UP000004080"/>
    </source>
</evidence>
<keyword evidence="5 8" id="KW-0028">Amino-acid biosynthesis</keyword>
<evidence type="ECO:0000259" key="9">
    <source>
        <dbReference type="PROSITE" id="PS51671"/>
    </source>
</evidence>
<dbReference type="GO" id="GO:0009097">
    <property type="term" value="P:isoleucine biosynthetic process"/>
    <property type="evidence" value="ECO:0007669"/>
    <property type="project" value="UniProtKB-UniRule"/>
</dbReference>
<dbReference type="Gene3D" id="3.30.70.1150">
    <property type="entry name" value="ACT-like. Chain A, domain 2"/>
    <property type="match status" value="1"/>
</dbReference>
<comment type="pathway">
    <text evidence="2 8">Amino-acid biosynthesis; L-valine biosynthesis; L-valine from pyruvate: step 1/4.</text>
</comment>
<dbReference type="UniPathway" id="UPA00049">
    <property type="reaction ID" value="UER00059"/>
</dbReference>
<comment type="caution">
    <text evidence="10">The sequence shown here is derived from an EMBL/GenBank/DDBJ whole genome shotgun (WGS) entry which is preliminary data.</text>
</comment>
<dbReference type="PANTHER" id="PTHR30239">
    <property type="entry name" value="ACETOLACTATE SYNTHASE SMALL SUBUNIT"/>
    <property type="match status" value="1"/>
</dbReference>
<dbReference type="InterPro" id="IPR019455">
    <property type="entry name" value="Acetolactate_synth_ssu_C"/>
</dbReference>
<dbReference type="UniPathway" id="UPA00047">
    <property type="reaction ID" value="UER00055"/>
</dbReference>
<evidence type="ECO:0000256" key="5">
    <source>
        <dbReference type="ARBA" id="ARBA00022605"/>
    </source>
</evidence>
<proteinExistence type="inferred from homology"/>
<comment type="pathway">
    <text evidence="1 8">Amino-acid biosynthesis; L-isoleucine biosynthesis; L-isoleucine from 2-oxobutanoate: step 1/4.</text>
</comment>
<dbReference type="eggNOG" id="COG0440">
    <property type="taxonomic scope" value="Bacteria"/>
</dbReference>
<dbReference type="Pfam" id="PF22629">
    <property type="entry name" value="ACT_AHAS_ss"/>
    <property type="match status" value="1"/>
</dbReference>
<gene>
    <name evidence="10" type="primary">ilvH</name>
    <name evidence="10" type="ORF">A374_11545</name>
</gene>
<keyword evidence="6 8" id="KW-0100">Branched-chain amino acid biosynthesis</keyword>
<dbReference type="GO" id="GO:1990610">
    <property type="term" value="F:acetolactate synthase regulator activity"/>
    <property type="evidence" value="ECO:0007669"/>
    <property type="project" value="UniProtKB-UniRule"/>
</dbReference>
<reference evidence="10 11" key="1">
    <citation type="journal article" date="2012" name="J. Bacteriol.">
        <title>Genome of Bacillus macauensis ZFHKF-1, a Long-Chain-Forming Bacterium.</title>
        <authorList>
            <person name="Cai L."/>
            <person name="Zhang T."/>
        </authorList>
    </citation>
    <scope>NUCLEOTIDE SEQUENCE [LARGE SCALE GENOMIC DNA]</scope>
    <source>
        <strain evidence="10 11">ZFHKF-1</strain>
    </source>
</reference>
<dbReference type="GO" id="GO:0005829">
    <property type="term" value="C:cytosol"/>
    <property type="evidence" value="ECO:0007669"/>
    <property type="project" value="TreeGrafter"/>
</dbReference>
<keyword evidence="8 10" id="KW-0808">Transferase</keyword>
<sequence length="172" mass="19186">MRRMITATVQNQSGVLQRITSVLTKRQFNIESISVGHAHTQELSKVTIVVEVEDHRKVEQLIKQLHKQIDILKVIDITELALVARELALVKVAATPQMRSEVTVLIQPFRASIIDVSSETITIEVTGNHEKVEALLELLRPYGITDIARTGLTAMTRGTQRTVHSFVSSSII</sequence>
<protein>
    <recommendedName>
        <fullName evidence="8">Acetolactate synthase small subunit</fullName>
        <shortName evidence="8">AHAS</shortName>
        <shortName evidence="8">ALS</shortName>
        <ecNumber evidence="8">2.2.1.6</ecNumber>
    </recommendedName>
    <alternativeName>
        <fullName evidence="8">Acetohydroxy-acid synthase small subunit</fullName>
    </alternativeName>
</protein>
<evidence type="ECO:0000256" key="3">
    <source>
        <dbReference type="ARBA" id="ARBA00006341"/>
    </source>
</evidence>
<dbReference type="NCBIfam" id="NF008864">
    <property type="entry name" value="PRK11895.1"/>
    <property type="match status" value="1"/>
</dbReference>
<evidence type="ECO:0000256" key="7">
    <source>
        <dbReference type="ARBA" id="ARBA00048670"/>
    </source>
</evidence>
<name>I8UEP0_9BACL</name>
<dbReference type="InterPro" id="IPR002912">
    <property type="entry name" value="ACT_dom"/>
</dbReference>
<comment type="function">
    <text evidence="8">Catalyzes the conversion of 2 pyruvate molecules into acetolactate in the first common step of the biosynthetic pathway of the branched-amino acids such as leucine, isoleucine, and valine.</text>
</comment>
<dbReference type="OrthoDB" id="9787365at2"/>
<dbReference type="GO" id="GO:0009099">
    <property type="term" value="P:L-valine biosynthetic process"/>
    <property type="evidence" value="ECO:0007669"/>
    <property type="project" value="UniProtKB-UniRule"/>
</dbReference>
<evidence type="ECO:0000256" key="4">
    <source>
        <dbReference type="ARBA" id="ARBA00011744"/>
    </source>
</evidence>
<dbReference type="PATRIC" id="fig|1196324.3.peg.2369"/>
<dbReference type="PROSITE" id="PS51671">
    <property type="entry name" value="ACT"/>
    <property type="match status" value="1"/>
</dbReference>
<dbReference type="SUPFAM" id="SSF55021">
    <property type="entry name" value="ACT-like"/>
    <property type="match status" value="2"/>
</dbReference>
<evidence type="ECO:0000313" key="10">
    <source>
        <dbReference type="EMBL" id="EIT85375.1"/>
    </source>
</evidence>
<evidence type="ECO:0000256" key="6">
    <source>
        <dbReference type="ARBA" id="ARBA00023304"/>
    </source>
</evidence>
<dbReference type="InterPro" id="IPR045865">
    <property type="entry name" value="ACT-like_dom_sf"/>
</dbReference>
<accession>I8UEP0</accession>
<feature type="domain" description="ACT" evidence="9">
    <location>
        <begin position="4"/>
        <end position="79"/>
    </location>
</feature>
<dbReference type="Pfam" id="PF10369">
    <property type="entry name" value="ALS_ss_C"/>
    <property type="match status" value="1"/>
</dbReference>